<dbReference type="Gene3D" id="3.40.50.300">
    <property type="entry name" value="P-loop containing nucleotide triphosphate hydrolases"/>
    <property type="match status" value="1"/>
</dbReference>
<gene>
    <name evidence="3" type="ORF">WMSIL1_LOCUS3048</name>
</gene>
<dbReference type="AlphaFoldDB" id="A0A564Y6B2"/>
<dbReference type="Gene3D" id="1.20.120.850">
    <property type="entry name" value="SWI2/SNF2 ATPases, N-terminal domain"/>
    <property type="match status" value="1"/>
</dbReference>
<name>A0A564Y6B2_HYMDI</name>
<proteinExistence type="predicted"/>
<evidence type="ECO:0000259" key="2">
    <source>
        <dbReference type="PROSITE" id="PS51194"/>
    </source>
</evidence>
<dbReference type="SUPFAM" id="SSF52540">
    <property type="entry name" value="P-loop containing nucleoside triphosphate hydrolases"/>
    <property type="match status" value="1"/>
</dbReference>
<accession>A0A564Y6B2</accession>
<dbReference type="InterPro" id="IPR050496">
    <property type="entry name" value="SNF2_RAD54_helicase_repair"/>
</dbReference>
<dbReference type="InterPro" id="IPR049730">
    <property type="entry name" value="SNF2/RAD54-like_C"/>
</dbReference>
<feature type="domain" description="Helicase C-terminal" evidence="2">
    <location>
        <begin position="145"/>
        <end position="310"/>
    </location>
</feature>
<dbReference type="InterPro" id="IPR027417">
    <property type="entry name" value="P-loop_NTPase"/>
</dbReference>
<dbReference type="SMART" id="SM00490">
    <property type="entry name" value="HELICc"/>
    <property type="match status" value="1"/>
</dbReference>
<sequence>MVINRLPDKVEQIVFCDASPLQRQLEKELLNWVYNQLDMNDLIENDVIDMMGEDTLDSFAQSTGRGVEVLTCIMTFRKLYNHPSLVLEMLDEDIKRKHGLNSSKKQPFPDALVDNLTAILHRGLSHTERTGCSSSTCASSGKLAVLQRLLSKISQMPSDPPRHGGCHRIVLVSNFTKTLDLLEPICRRITNAPCLRIDGKTPTKQRLDIVDRFNSPTCIEKVLLLSSKAGGTGLNLIGADFLVLFDIDWNPATDAQALARVWREGQKRRVHLIRLITADGLEERILQRQVAKSSLAITAISPSFAPTASS</sequence>
<reference evidence="3 4" key="1">
    <citation type="submission" date="2019-07" db="EMBL/GenBank/DDBJ databases">
        <authorList>
            <person name="Jastrzebski P J."/>
            <person name="Paukszto L."/>
            <person name="Jastrzebski P J."/>
        </authorList>
    </citation>
    <scope>NUCLEOTIDE SEQUENCE [LARGE SCALE GENOMIC DNA]</scope>
    <source>
        <strain evidence="3 4">WMS-il1</strain>
    </source>
</reference>
<evidence type="ECO:0000256" key="1">
    <source>
        <dbReference type="ARBA" id="ARBA00022801"/>
    </source>
</evidence>
<keyword evidence="1" id="KW-0378">Hydrolase</keyword>
<dbReference type="GO" id="GO:0016787">
    <property type="term" value="F:hydrolase activity"/>
    <property type="evidence" value="ECO:0007669"/>
    <property type="project" value="UniProtKB-KW"/>
</dbReference>
<dbReference type="CDD" id="cd18793">
    <property type="entry name" value="SF2_C_SNF"/>
    <property type="match status" value="1"/>
</dbReference>
<dbReference type="PROSITE" id="PS51194">
    <property type="entry name" value="HELICASE_CTER"/>
    <property type="match status" value="1"/>
</dbReference>
<keyword evidence="4" id="KW-1185">Reference proteome</keyword>
<dbReference type="InterPro" id="IPR001650">
    <property type="entry name" value="Helicase_C-like"/>
</dbReference>
<dbReference type="Pfam" id="PF00271">
    <property type="entry name" value="Helicase_C"/>
    <property type="match status" value="1"/>
</dbReference>
<protein>
    <recommendedName>
        <fullName evidence="2">Helicase C-terminal domain-containing protein</fullName>
    </recommendedName>
</protein>
<dbReference type="PANTHER" id="PTHR45629">
    <property type="entry name" value="SNF2/RAD54 FAMILY MEMBER"/>
    <property type="match status" value="1"/>
</dbReference>
<feature type="non-terminal residue" evidence="3">
    <location>
        <position position="310"/>
    </location>
</feature>
<dbReference type="EMBL" id="CABIJS010000088">
    <property type="protein sequence ID" value="VUZ42318.1"/>
    <property type="molecule type" value="Genomic_DNA"/>
</dbReference>
<dbReference type="Proteomes" id="UP000321570">
    <property type="component" value="Unassembled WGS sequence"/>
</dbReference>
<dbReference type="PANTHER" id="PTHR45629:SF7">
    <property type="entry name" value="DNA EXCISION REPAIR PROTEIN ERCC-6-RELATED"/>
    <property type="match status" value="1"/>
</dbReference>
<evidence type="ECO:0000313" key="4">
    <source>
        <dbReference type="Proteomes" id="UP000321570"/>
    </source>
</evidence>
<organism evidence="3 4">
    <name type="scientific">Hymenolepis diminuta</name>
    <name type="common">Rat tapeworm</name>
    <dbReference type="NCBI Taxonomy" id="6216"/>
    <lineage>
        <taxon>Eukaryota</taxon>
        <taxon>Metazoa</taxon>
        <taxon>Spiralia</taxon>
        <taxon>Lophotrochozoa</taxon>
        <taxon>Platyhelminthes</taxon>
        <taxon>Cestoda</taxon>
        <taxon>Eucestoda</taxon>
        <taxon>Cyclophyllidea</taxon>
        <taxon>Hymenolepididae</taxon>
        <taxon>Hymenolepis</taxon>
    </lineage>
</organism>
<evidence type="ECO:0000313" key="3">
    <source>
        <dbReference type="EMBL" id="VUZ42318.1"/>
    </source>
</evidence>